<reference evidence="1 2" key="1">
    <citation type="submission" date="2021-06" db="EMBL/GenBank/DDBJ databases">
        <title>Caerostris darwini draft genome.</title>
        <authorList>
            <person name="Kono N."/>
            <person name="Arakawa K."/>
        </authorList>
    </citation>
    <scope>NUCLEOTIDE SEQUENCE [LARGE SCALE GENOMIC DNA]</scope>
</reference>
<sequence>MSQNSWRFEKAVCGGTPERAERKSDGKQIVKSKTNHLTRNATLCPCKRGRGRMTRGYDLWLPNAKLISAKLLTGGSIRLLGGLDCRICLIGGRRHCLNNWRRESGALCIRKA</sequence>
<comment type="caution">
    <text evidence="1">The sequence shown here is derived from an EMBL/GenBank/DDBJ whole genome shotgun (WGS) entry which is preliminary data.</text>
</comment>
<proteinExistence type="predicted"/>
<name>A0AAV4WHP2_9ARAC</name>
<gene>
    <name evidence="1" type="ORF">CDAR_43251</name>
</gene>
<accession>A0AAV4WHP2</accession>
<dbReference type="Proteomes" id="UP001054837">
    <property type="component" value="Unassembled WGS sequence"/>
</dbReference>
<keyword evidence="2" id="KW-1185">Reference proteome</keyword>
<dbReference type="AlphaFoldDB" id="A0AAV4WHP2"/>
<protein>
    <submittedName>
        <fullName evidence="1">Uncharacterized protein</fullName>
    </submittedName>
</protein>
<evidence type="ECO:0000313" key="1">
    <source>
        <dbReference type="EMBL" id="GIY81893.1"/>
    </source>
</evidence>
<organism evidence="1 2">
    <name type="scientific">Caerostris darwini</name>
    <dbReference type="NCBI Taxonomy" id="1538125"/>
    <lineage>
        <taxon>Eukaryota</taxon>
        <taxon>Metazoa</taxon>
        <taxon>Ecdysozoa</taxon>
        <taxon>Arthropoda</taxon>
        <taxon>Chelicerata</taxon>
        <taxon>Arachnida</taxon>
        <taxon>Araneae</taxon>
        <taxon>Araneomorphae</taxon>
        <taxon>Entelegynae</taxon>
        <taxon>Araneoidea</taxon>
        <taxon>Araneidae</taxon>
        <taxon>Caerostris</taxon>
    </lineage>
</organism>
<dbReference type="EMBL" id="BPLQ01014670">
    <property type="protein sequence ID" value="GIY81893.1"/>
    <property type="molecule type" value="Genomic_DNA"/>
</dbReference>
<evidence type="ECO:0000313" key="2">
    <source>
        <dbReference type="Proteomes" id="UP001054837"/>
    </source>
</evidence>